<evidence type="ECO:0000256" key="1">
    <source>
        <dbReference type="ARBA" id="ARBA00007637"/>
    </source>
</evidence>
<accession>A0A2M7S5S8</accession>
<dbReference type="Pfam" id="PF01370">
    <property type="entry name" value="Epimerase"/>
    <property type="match status" value="1"/>
</dbReference>
<sequence length="292" mass="32764">MKVLITGGSGNLGRYVVEEVKSRGHEVAVFDAKEPRDKSVKFIKGDLLKLADLENACKGIEAIIHLGAIANPTLAEHEVVFNVNVMGTYNALEAAMKNKVRRFVLASSDSTLGFLFRASPPLMPQYLPIDEDHPLEAEDPYGLSKKVDEEVCLMFTRRYGIETVCLRICFVWFPDEFRYGDNVGSPENYRGLTQNADVWGPGLWVYQDARDAAQAFRLGAETPGIKHERIYISADESGTNVDSLKLIEKYYPSVKKVDKAKLKGRASLICCDKAKKILGYKPKYSWQDLFNK</sequence>
<dbReference type="InterPro" id="IPR001509">
    <property type="entry name" value="Epimerase_deHydtase"/>
</dbReference>
<organism evidence="3 4">
    <name type="scientific">Candidatus Desantisbacteria bacterium CG_4_10_14_0_8_um_filter_48_22</name>
    <dbReference type="NCBI Taxonomy" id="1974543"/>
    <lineage>
        <taxon>Bacteria</taxon>
        <taxon>Candidatus Desantisiibacteriota</taxon>
    </lineage>
</organism>
<reference evidence="4" key="1">
    <citation type="submission" date="2017-09" db="EMBL/GenBank/DDBJ databases">
        <title>Depth-based differentiation of microbial function through sediment-hosted aquifers and enrichment of novel symbionts in the deep terrestrial subsurface.</title>
        <authorList>
            <person name="Probst A.J."/>
            <person name="Ladd B."/>
            <person name="Jarett J.K."/>
            <person name="Geller-Mcgrath D.E."/>
            <person name="Sieber C.M.K."/>
            <person name="Emerson J.B."/>
            <person name="Anantharaman K."/>
            <person name="Thomas B.C."/>
            <person name="Malmstrom R."/>
            <person name="Stieglmeier M."/>
            <person name="Klingl A."/>
            <person name="Woyke T."/>
            <person name="Ryan C.M."/>
            <person name="Banfield J.F."/>
        </authorList>
    </citation>
    <scope>NUCLEOTIDE SEQUENCE [LARGE SCALE GENOMIC DNA]</scope>
</reference>
<comment type="similarity">
    <text evidence="1">Belongs to the NAD(P)-dependent epimerase/dehydratase family.</text>
</comment>
<dbReference type="InterPro" id="IPR036291">
    <property type="entry name" value="NAD(P)-bd_dom_sf"/>
</dbReference>
<gene>
    <name evidence="3" type="ORF">COY52_10905</name>
</gene>
<protein>
    <recommendedName>
        <fullName evidence="2">NAD-dependent epimerase/dehydratase domain-containing protein</fullName>
    </recommendedName>
</protein>
<dbReference type="Gene3D" id="3.40.50.720">
    <property type="entry name" value="NAD(P)-binding Rossmann-like Domain"/>
    <property type="match status" value="1"/>
</dbReference>
<dbReference type="SUPFAM" id="SSF51735">
    <property type="entry name" value="NAD(P)-binding Rossmann-fold domains"/>
    <property type="match status" value="1"/>
</dbReference>
<evidence type="ECO:0000259" key="2">
    <source>
        <dbReference type="Pfam" id="PF01370"/>
    </source>
</evidence>
<feature type="domain" description="NAD-dependent epimerase/dehydratase" evidence="2">
    <location>
        <begin position="3"/>
        <end position="171"/>
    </location>
</feature>
<name>A0A2M7S5S8_9BACT</name>
<dbReference type="AlphaFoldDB" id="A0A2M7S5S8"/>
<comment type="caution">
    <text evidence="3">The sequence shown here is derived from an EMBL/GenBank/DDBJ whole genome shotgun (WGS) entry which is preliminary data.</text>
</comment>
<dbReference type="EMBL" id="PFMR01000298">
    <property type="protein sequence ID" value="PIZ14854.1"/>
    <property type="molecule type" value="Genomic_DNA"/>
</dbReference>
<dbReference type="PANTHER" id="PTHR43000">
    <property type="entry name" value="DTDP-D-GLUCOSE 4,6-DEHYDRATASE-RELATED"/>
    <property type="match status" value="1"/>
</dbReference>
<proteinExistence type="inferred from homology"/>
<evidence type="ECO:0000313" key="3">
    <source>
        <dbReference type="EMBL" id="PIZ14854.1"/>
    </source>
</evidence>
<dbReference type="Proteomes" id="UP000229307">
    <property type="component" value="Unassembled WGS sequence"/>
</dbReference>
<evidence type="ECO:0000313" key="4">
    <source>
        <dbReference type="Proteomes" id="UP000229307"/>
    </source>
</evidence>